<dbReference type="GO" id="GO:0006355">
    <property type="term" value="P:regulation of DNA-templated transcription"/>
    <property type="evidence" value="ECO:0007669"/>
    <property type="project" value="InterPro"/>
</dbReference>
<reference evidence="2 3" key="1">
    <citation type="journal article" date="2014" name="Appl. Environ. Microbiol.">
        <title>Insights into the Microbial Degradation of Rubber and Gutta-Percha by Analysis of the Complete Genome of Nocardia nova SH22a.</title>
        <authorList>
            <person name="Luo Q."/>
            <person name="Hiessl S."/>
            <person name="Poehlein A."/>
            <person name="Daniel R."/>
            <person name="Steinbuchel A."/>
        </authorList>
    </citation>
    <scope>NUCLEOTIDE SEQUENCE [LARGE SCALE GENOMIC DNA]</scope>
    <source>
        <strain evidence="2">SH22a</strain>
    </source>
</reference>
<feature type="domain" description="Antitoxin FitA-like ribbon-helix-helix" evidence="1">
    <location>
        <begin position="2"/>
        <end position="40"/>
    </location>
</feature>
<dbReference type="KEGG" id="nno:NONO_c19640"/>
<evidence type="ECO:0000313" key="3">
    <source>
        <dbReference type="Proteomes" id="UP000019150"/>
    </source>
</evidence>
<dbReference type="STRING" id="1415166.NONO_c19640"/>
<keyword evidence="3" id="KW-1185">Reference proteome</keyword>
<dbReference type="eggNOG" id="COG4691">
    <property type="taxonomic scope" value="Bacteria"/>
</dbReference>
<sequence length="83" mass="9135">MARLTVRDLPDEVREALRVRAAHNGRSTEAEVRAILIETVSPGSDVRLGSLLADIGREIELTDEEAEALAARDRTPPTPLEFE</sequence>
<evidence type="ECO:0000259" key="1">
    <source>
        <dbReference type="Pfam" id="PF22513"/>
    </source>
</evidence>
<dbReference type="AlphaFoldDB" id="W5TC52"/>
<dbReference type="SUPFAM" id="SSF47598">
    <property type="entry name" value="Ribbon-helix-helix"/>
    <property type="match status" value="1"/>
</dbReference>
<dbReference type="PATRIC" id="fig|1415166.3.peg.1991"/>
<name>W5TC52_9NOCA</name>
<dbReference type="EMBL" id="CP006850">
    <property type="protein sequence ID" value="AHH16764.1"/>
    <property type="molecule type" value="Genomic_DNA"/>
</dbReference>
<organism evidence="2 3">
    <name type="scientific">Nocardia nova SH22a</name>
    <dbReference type="NCBI Taxonomy" id="1415166"/>
    <lineage>
        <taxon>Bacteria</taxon>
        <taxon>Bacillati</taxon>
        <taxon>Actinomycetota</taxon>
        <taxon>Actinomycetes</taxon>
        <taxon>Mycobacteriales</taxon>
        <taxon>Nocardiaceae</taxon>
        <taxon>Nocardia</taxon>
    </lineage>
</organism>
<dbReference type="InterPro" id="IPR013321">
    <property type="entry name" value="Arc_rbn_hlx_hlx"/>
</dbReference>
<evidence type="ECO:0000313" key="2">
    <source>
        <dbReference type="EMBL" id="AHH16764.1"/>
    </source>
</evidence>
<dbReference type="Gene3D" id="1.10.1220.10">
    <property type="entry name" value="Met repressor-like"/>
    <property type="match status" value="1"/>
</dbReference>
<dbReference type="InterPro" id="IPR053853">
    <property type="entry name" value="FitA-like_RHH"/>
</dbReference>
<dbReference type="RefSeq" id="WP_025348251.1">
    <property type="nucleotide sequence ID" value="NZ_CP006850.1"/>
</dbReference>
<dbReference type="InterPro" id="IPR010985">
    <property type="entry name" value="Ribbon_hlx_hlx"/>
</dbReference>
<dbReference type="OrthoDB" id="2389872at2"/>
<protein>
    <submittedName>
        <fullName evidence="2">Arc-like DNA binding domain-containing protein</fullName>
    </submittedName>
</protein>
<dbReference type="Pfam" id="PF22513">
    <property type="entry name" value="FitA-like_RHH"/>
    <property type="match status" value="1"/>
</dbReference>
<gene>
    <name evidence="2" type="ORF">NONO_c19640</name>
</gene>
<dbReference type="HOGENOM" id="CLU_168829_4_0_11"/>
<proteinExistence type="predicted"/>
<dbReference type="Proteomes" id="UP000019150">
    <property type="component" value="Chromosome"/>
</dbReference>
<accession>W5TC52</accession>